<keyword evidence="2" id="KW-1185">Reference proteome</keyword>
<name>A0A395HTW0_ASPHC</name>
<accession>A0A395HTW0</accession>
<sequence>MCLCFPVLLGRFPSLRYNLPFLLLLFPHCLSPPSFSSMAHPSFPRPHIIESSSRGPRLRDMGMILSLLVRHVECQSPGYAISVSGSPSSLAYRSLVPSQTSLERTLKSRFLSQFCCFYCDRLA</sequence>
<reference evidence="1 2" key="1">
    <citation type="submission" date="2018-02" db="EMBL/GenBank/DDBJ databases">
        <title>The genomes of Aspergillus section Nigri reveals drivers in fungal speciation.</title>
        <authorList>
            <consortium name="DOE Joint Genome Institute"/>
            <person name="Vesth T.C."/>
            <person name="Nybo J."/>
            <person name="Theobald S."/>
            <person name="Brandl J."/>
            <person name="Frisvad J.C."/>
            <person name="Nielsen K.F."/>
            <person name="Lyhne E.K."/>
            <person name="Kogle M.E."/>
            <person name="Kuo A."/>
            <person name="Riley R."/>
            <person name="Clum A."/>
            <person name="Nolan M."/>
            <person name="Lipzen A."/>
            <person name="Salamov A."/>
            <person name="Henrissat B."/>
            <person name="Wiebenga A."/>
            <person name="De vries R.P."/>
            <person name="Grigoriev I.V."/>
            <person name="Mortensen U.H."/>
            <person name="Andersen M.R."/>
            <person name="Baker S.E."/>
        </authorList>
    </citation>
    <scope>NUCLEOTIDE SEQUENCE [LARGE SCALE GENOMIC DNA]</scope>
    <source>
        <strain evidence="1 2">CBS 101889</strain>
    </source>
</reference>
<proteinExistence type="predicted"/>
<dbReference type="Proteomes" id="UP000248961">
    <property type="component" value="Unassembled WGS sequence"/>
</dbReference>
<gene>
    <name evidence="1" type="ORF">BO97DRAFT_107994</name>
</gene>
<protein>
    <submittedName>
        <fullName evidence="1">Uncharacterized protein</fullName>
    </submittedName>
</protein>
<organism evidence="1 2">
    <name type="scientific">Aspergillus homomorphus (strain CBS 101889)</name>
    <dbReference type="NCBI Taxonomy" id="1450537"/>
    <lineage>
        <taxon>Eukaryota</taxon>
        <taxon>Fungi</taxon>
        <taxon>Dikarya</taxon>
        <taxon>Ascomycota</taxon>
        <taxon>Pezizomycotina</taxon>
        <taxon>Eurotiomycetes</taxon>
        <taxon>Eurotiomycetidae</taxon>
        <taxon>Eurotiales</taxon>
        <taxon>Aspergillaceae</taxon>
        <taxon>Aspergillus</taxon>
        <taxon>Aspergillus subgen. Circumdati</taxon>
    </lineage>
</organism>
<dbReference type="AlphaFoldDB" id="A0A395HTW0"/>
<evidence type="ECO:0000313" key="2">
    <source>
        <dbReference type="Proteomes" id="UP000248961"/>
    </source>
</evidence>
<dbReference type="EMBL" id="KZ824290">
    <property type="protein sequence ID" value="RAL11247.1"/>
    <property type="molecule type" value="Genomic_DNA"/>
</dbReference>
<evidence type="ECO:0000313" key="1">
    <source>
        <dbReference type="EMBL" id="RAL11247.1"/>
    </source>
</evidence>
<dbReference type="RefSeq" id="XP_025550401.1">
    <property type="nucleotide sequence ID" value="XM_025689883.1"/>
</dbReference>
<dbReference type="VEuPathDB" id="FungiDB:BO97DRAFT_107994"/>
<dbReference type="GeneID" id="37194172"/>